<organism evidence="2 3">
    <name type="scientific">Arthrobacter psychrolactophilus</name>
    <dbReference type="NCBI Taxonomy" id="92442"/>
    <lineage>
        <taxon>Bacteria</taxon>
        <taxon>Bacillati</taxon>
        <taxon>Actinomycetota</taxon>
        <taxon>Actinomycetes</taxon>
        <taxon>Micrococcales</taxon>
        <taxon>Micrococcaceae</taxon>
        <taxon>Arthrobacter</taxon>
    </lineage>
</organism>
<feature type="transmembrane region" description="Helical" evidence="1">
    <location>
        <begin position="12"/>
        <end position="35"/>
    </location>
</feature>
<dbReference type="RefSeq" id="WP_110483749.1">
    <property type="nucleotide sequence ID" value="NZ_QJVC01000002.1"/>
</dbReference>
<proteinExistence type="predicted"/>
<accession>A0A2V5ISS7</accession>
<evidence type="ECO:0000256" key="1">
    <source>
        <dbReference type="SAM" id="Phobius"/>
    </source>
</evidence>
<protein>
    <submittedName>
        <fullName evidence="2">Uncharacterized protein</fullName>
    </submittedName>
</protein>
<keyword evidence="1" id="KW-0472">Membrane</keyword>
<dbReference type="EMBL" id="QJVC01000002">
    <property type="protein sequence ID" value="PYI39575.1"/>
    <property type="molecule type" value="Genomic_DNA"/>
</dbReference>
<sequence>MPATKAPLRRTLSRVALGVLATLLVWLFFAFQLFYNVHTPPLKAADAVVMLPAVSASMA</sequence>
<evidence type="ECO:0000313" key="2">
    <source>
        <dbReference type="EMBL" id="PYI39575.1"/>
    </source>
</evidence>
<name>A0A2V5ISS7_9MICC</name>
<keyword evidence="1" id="KW-0812">Transmembrane</keyword>
<comment type="caution">
    <text evidence="2">The sequence shown here is derived from an EMBL/GenBank/DDBJ whole genome shotgun (WGS) entry which is preliminary data.</text>
</comment>
<dbReference type="Proteomes" id="UP000247980">
    <property type="component" value="Unassembled WGS sequence"/>
</dbReference>
<gene>
    <name evidence="2" type="ORF">CVS30_02460</name>
</gene>
<keyword evidence="1" id="KW-1133">Transmembrane helix</keyword>
<reference evidence="2 3" key="1">
    <citation type="submission" date="2018-05" db="EMBL/GenBank/DDBJ databases">
        <title>Genetic diversity of glacier-inhabiting Cryobacterium bacteria in China and description of Cryobacterium mengkeensis sp. nov. and Arthrobacter glacialis sp. nov.</title>
        <authorList>
            <person name="Liu Q."/>
            <person name="Xin Y.-H."/>
        </authorList>
    </citation>
    <scope>NUCLEOTIDE SEQUENCE [LARGE SCALE GENOMIC DNA]</scope>
    <source>
        <strain evidence="2 3">B7</strain>
    </source>
</reference>
<dbReference type="AlphaFoldDB" id="A0A2V5ISS7"/>
<keyword evidence="3" id="KW-1185">Reference proteome</keyword>
<evidence type="ECO:0000313" key="3">
    <source>
        <dbReference type="Proteomes" id="UP000247980"/>
    </source>
</evidence>